<feature type="signal peptide" evidence="2">
    <location>
        <begin position="1"/>
        <end position="29"/>
    </location>
</feature>
<evidence type="ECO:0000256" key="2">
    <source>
        <dbReference type="SAM" id="SignalP"/>
    </source>
</evidence>
<dbReference type="RefSeq" id="WP_354008475.1">
    <property type="nucleotide sequence ID" value="NZ_JBEWTA010000001.1"/>
</dbReference>
<protein>
    <submittedName>
        <fullName evidence="3">Uncharacterized protein</fullName>
    </submittedName>
</protein>
<proteinExistence type="predicted"/>
<feature type="chain" id="PRO_5047261918" evidence="2">
    <location>
        <begin position="30"/>
        <end position="504"/>
    </location>
</feature>
<sequence length="504" mass="57135">MVRNSQPMLFGLAVVWLLFISAFSWNVQAANKNDRPGVKYFYQVVDNRTQRSFVFHLNSFGAVDISRFYNSAFSVSEITQNEAADAHLIFQISVRRALKSTGVQSQTAKKERMALLFTQIDAINYLNRSRIYRRHFNTDFESTHSRTINIRLSSEITSHMSSNTLLSTIETGMQSLMDERRVTSWSFQGVSADEHTAVDLRIRLTAHANTNGSVNSEAIRQYLTDRLNAEHSRTSRPADGMNEMLTHWQAQQEQVVPTTEPETATQESGEAAPEPSGSVPTEAAPLTGQANEEPEATGERATLSHVPLQPVPLQELLKNNGLDVITNAPEVGNNVQYYIEYCLSLTFRFYWNEHDEASRSIPDSVYVERINDFFEGISQHHASSFFTLTLSHIQPSANGVAVYYHLTQRLFPSQDHMDKIKRFSLRRHVHSNQNLWGADEVNPLYIAQSVPSSVQRAPEPMLSCWGCLISVLLERLIRNNQQPESPIDLELKPQVQLLMMETVM</sequence>
<evidence type="ECO:0000256" key="1">
    <source>
        <dbReference type="SAM" id="MobiDB-lite"/>
    </source>
</evidence>
<gene>
    <name evidence="3" type="ORF">V5J35_003580</name>
</gene>
<organism evidence="3 4">
    <name type="scientific">Endozoicomonas lisbonensis</name>
    <dbReference type="NCBI Taxonomy" id="3120522"/>
    <lineage>
        <taxon>Bacteria</taxon>
        <taxon>Pseudomonadati</taxon>
        <taxon>Pseudomonadota</taxon>
        <taxon>Gammaproteobacteria</taxon>
        <taxon>Oceanospirillales</taxon>
        <taxon>Endozoicomonadaceae</taxon>
        <taxon>Endozoicomonas</taxon>
    </lineage>
</organism>
<dbReference type="Proteomes" id="UP001549366">
    <property type="component" value="Unassembled WGS sequence"/>
</dbReference>
<name>A0ABV2SKX0_9GAMM</name>
<reference evidence="3 4" key="1">
    <citation type="submission" date="2024-06" db="EMBL/GenBank/DDBJ databases">
        <title>Genomic Encyclopedia of Type Strains, Phase V (KMG-V): Genome sequencing to study the core and pangenomes of soil and plant-associated prokaryotes.</title>
        <authorList>
            <person name="Whitman W."/>
        </authorList>
    </citation>
    <scope>NUCLEOTIDE SEQUENCE [LARGE SCALE GENOMIC DNA]</scope>
    <source>
        <strain evidence="3 4">NE40</strain>
    </source>
</reference>
<accession>A0ABV2SKX0</accession>
<keyword evidence="4" id="KW-1185">Reference proteome</keyword>
<feature type="compositionally biased region" description="Polar residues" evidence="1">
    <location>
        <begin position="251"/>
        <end position="268"/>
    </location>
</feature>
<dbReference type="EMBL" id="JBEWTB010000002">
    <property type="protein sequence ID" value="MET4758388.1"/>
    <property type="molecule type" value="Genomic_DNA"/>
</dbReference>
<keyword evidence="2" id="KW-0732">Signal</keyword>
<evidence type="ECO:0000313" key="3">
    <source>
        <dbReference type="EMBL" id="MET4758388.1"/>
    </source>
</evidence>
<feature type="region of interest" description="Disordered" evidence="1">
    <location>
        <begin position="251"/>
        <end position="301"/>
    </location>
</feature>
<comment type="caution">
    <text evidence="3">The sequence shown here is derived from an EMBL/GenBank/DDBJ whole genome shotgun (WGS) entry which is preliminary data.</text>
</comment>
<evidence type="ECO:0000313" key="4">
    <source>
        <dbReference type="Proteomes" id="UP001549366"/>
    </source>
</evidence>